<accession>A0ABQ4SF38</accession>
<evidence type="ECO:0000313" key="3">
    <source>
        <dbReference type="Proteomes" id="UP001055153"/>
    </source>
</evidence>
<evidence type="ECO:0000256" key="1">
    <source>
        <dbReference type="SAM" id="MobiDB-lite"/>
    </source>
</evidence>
<feature type="region of interest" description="Disordered" evidence="1">
    <location>
        <begin position="112"/>
        <end position="131"/>
    </location>
</feature>
<proteinExistence type="predicted"/>
<evidence type="ECO:0000313" key="2">
    <source>
        <dbReference type="EMBL" id="GJE00991.1"/>
    </source>
</evidence>
<reference evidence="2" key="1">
    <citation type="journal article" date="2021" name="Front. Microbiol.">
        <title>Comprehensive Comparative Genomics and Phenotyping of Methylobacterium Species.</title>
        <authorList>
            <person name="Alessa O."/>
            <person name="Ogura Y."/>
            <person name="Fujitani Y."/>
            <person name="Takami H."/>
            <person name="Hayashi T."/>
            <person name="Sahin N."/>
            <person name="Tani A."/>
        </authorList>
    </citation>
    <scope>NUCLEOTIDE SEQUENCE</scope>
    <source>
        <strain evidence="2">DSM 17168</strain>
    </source>
</reference>
<comment type="caution">
    <text evidence="2">The sequence shown here is derived from an EMBL/GenBank/DDBJ whole genome shotgun (WGS) entry which is preliminary data.</text>
</comment>
<evidence type="ECO:0008006" key="4">
    <source>
        <dbReference type="Google" id="ProtNLM"/>
    </source>
</evidence>
<gene>
    <name evidence="2" type="ORF">GMJLKIPL_2919</name>
</gene>
<reference evidence="2" key="2">
    <citation type="submission" date="2021-08" db="EMBL/GenBank/DDBJ databases">
        <authorList>
            <person name="Tani A."/>
            <person name="Ola A."/>
            <person name="Ogura Y."/>
            <person name="Katsura K."/>
            <person name="Hayashi T."/>
        </authorList>
    </citation>
    <scope>NUCLEOTIDE SEQUENCE</scope>
    <source>
        <strain evidence="2">DSM 17168</strain>
    </source>
</reference>
<keyword evidence="3" id="KW-1185">Reference proteome</keyword>
<dbReference type="Proteomes" id="UP001055153">
    <property type="component" value="Unassembled WGS sequence"/>
</dbReference>
<dbReference type="RefSeq" id="WP_238235819.1">
    <property type="nucleotide sequence ID" value="NZ_BPQQ01000031.1"/>
</dbReference>
<dbReference type="Pfam" id="PF11159">
    <property type="entry name" value="DUF2939"/>
    <property type="match status" value="1"/>
</dbReference>
<sequence>MRWWCGLFALVLVWIGYALSPYVALYRLSEAVRTGDARAVADRVNFRTLRLSISRQAVAAGLDAVAARRDLSPRERQMLTDAVTGLTEPVVTALLMPETLVALLRGSWPRQLDGEQPEGEAADPVRTGGLSGRTLPQLLKLAGTAEMRGFRTVIFGYPPDAPEENRFRLRLRLRGWTWRVTELELPAELRERISRQLLRAQRRTETRRVR</sequence>
<dbReference type="EMBL" id="BPQQ01000031">
    <property type="protein sequence ID" value="GJE00991.1"/>
    <property type="molecule type" value="Genomic_DNA"/>
</dbReference>
<dbReference type="InterPro" id="IPR021330">
    <property type="entry name" value="DUF2939"/>
</dbReference>
<organism evidence="2 3">
    <name type="scientific">Methylobacterium isbiliense</name>
    <dbReference type="NCBI Taxonomy" id="315478"/>
    <lineage>
        <taxon>Bacteria</taxon>
        <taxon>Pseudomonadati</taxon>
        <taxon>Pseudomonadota</taxon>
        <taxon>Alphaproteobacteria</taxon>
        <taxon>Hyphomicrobiales</taxon>
        <taxon>Methylobacteriaceae</taxon>
        <taxon>Methylobacterium</taxon>
    </lineage>
</organism>
<name>A0ABQ4SF38_9HYPH</name>
<protein>
    <recommendedName>
        <fullName evidence="4">DUF2939 domain-containing protein</fullName>
    </recommendedName>
</protein>